<dbReference type="EMBL" id="HG996466">
    <property type="protein sequence ID" value="CAG1859418.1"/>
    <property type="molecule type" value="Genomic_DNA"/>
</dbReference>
<reference evidence="3" key="2">
    <citation type="submission" date="2021-05" db="UniProtKB">
        <authorList>
            <consortium name="EnsemblPlants"/>
        </authorList>
    </citation>
    <scope>IDENTIFICATION</scope>
    <source>
        <strain evidence="3">subsp. malaccensis</strain>
    </source>
</reference>
<accession>A0A804HTM1</accession>
<organism evidence="3 4">
    <name type="scientific">Musa acuminata subsp. malaccensis</name>
    <name type="common">Wild banana</name>
    <name type="synonym">Musa malaccensis</name>
    <dbReference type="NCBI Taxonomy" id="214687"/>
    <lineage>
        <taxon>Eukaryota</taxon>
        <taxon>Viridiplantae</taxon>
        <taxon>Streptophyta</taxon>
        <taxon>Embryophyta</taxon>
        <taxon>Tracheophyta</taxon>
        <taxon>Spermatophyta</taxon>
        <taxon>Magnoliopsida</taxon>
        <taxon>Liliopsida</taxon>
        <taxon>Zingiberales</taxon>
        <taxon>Musaceae</taxon>
        <taxon>Musa</taxon>
    </lineage>
</organism>
<proteinExistence type="predicted"/>
<keyword evidence="1" id="KW-1133">Transmembrane helix</keyword>
<sequence length="62" mass="7168">MTSYRADLIRRDTYCVQPHPFAKFYGSRIFSLLYLLIIVLALSHGCYPPHSHALFVVVEDLI</sequence>
<evidence type="ECO:0000313" key="2">
    <source>
        <dbReference type="EMBL" id="CAG1859418.1"/>
    </source>
</evidence>
<reference evidence="2" key="1">
    <citation type="submission" date="2021-03" db="EMBL/GenBank/DDBJ databases">
        <authorList>
            <consortium name="Genoscope - CEA"/>
            <person name="William W."/>
        </authorList>
    </citation>
    <scope>NUCLEOTIDE SEQUENCE</scope>
    <source>
        <strain evidence="2">Doubled-haploid Pahang</strain>
    </source>
</reference>
<keyword evidence="4" id="KW-1185">Reference proteome</keyword>
<name>A0A804HTM1_MUSAM</name>
<feature type="transmembrane region" description="Helical" evidence="1">
    <location>
        <begin position="29"/>
        <end position="47"/>
    </location>
</feature>
<dbReference type="InParanoid" id="A0A804HTM1"/>
<evidence type="ECO:0000256" key="1">
    <source>
        <dbReference type="SAM" id="Phobius"/>
    </source>
</evidence>
<dbReference type="Gramene" id="Ma01_t13370.1">
    <property type="protein sequence ID" value="Ma01_p13370.1"/>
    <property type="gene ID" value="Ma01_g13370"/>
</dbReference>
<protein>
    <submittedName>
        <fullName evidence="2">(wild Malaysian banana) hypothetical protein</fullName>
    </submittedName>
</protein>
<gene>
    <name evidence="2" type="ORF">GSMUA_297130.1</name>
</gene>
<keyword evidence="1" id="KW-0472">Membrane</keyword>
<dbReference type="EnsemblPlants" id="Ma01_t13370.1">
    <property type="protein sequence ID" value="Ma01_p13370.1"/>
    <property type="gene ID" value="Ma01_g13370"/>
</dbReference>
<evidence type="ECO:0000313" key="3">
    <source>
        <dbReference type="EnsemblPlants" id="Ma01_p13370.1"/>
    </source>
</evidence>
<dbReference type="AlphaFoldDB" id="A0A804HTM1"/>
<keyword evidence="1" id="KW-0812">Transmembrane</keyword>
<evidence type="ECO:0000313" key="4">
    <source>
        <dbReference type="Proteomes" id="UP000012960"/>
    </source>
</evidence>
<dbReference type="Proteomes" id="UP000012960">
    <property type="component" value="Unplaced"/>
</dbReference>